<feature type="compositionally biased region" description="Acidic residues" evidence="13">
    <location>
        <begin position="733"/>
        <end position="743"/>
    </location>
</feature>
<keyword evidence="3" id="KW-0813">Transport</keyword>
<feature type="region of interest" description="Disordered" evidence="13">
    <location>
        <begin position="854"/>
        <end position="889"/>
    </location>
</feature>
<evidence type="ECO:0000256" key="12">
    <source>
        <dbReference type="ARBA" id="ARBA00023303"/>
    </source>
</evidence>
<evidence type="ECO:0000256" key="2">
    <source>
        <dbReference type="ARBA" id="ARBA00009849"/>
    </source>
</evidence>
<feature type="region of interest" description="Disordered" evidence="13">
    <location>
        <begin position="645"/>
        <end position="811"/>
    </location>
</feature>
<comment type="caution">
    <text evidence="15">The sequence shown here is derived from an EMBL/GenBank/DDBJ whole genome shotgun (WGS) entry which is preliminary data.</text>
</comment>
<keyword evidence="12" id="KW-0407">Ion channel</keyword>
<feature type="region of interest" description="Disordered" evidence="13">
    <location>
        <begin position="904"/>
        <end position="953"/>
    </location>
</feature>
<keyword evidence="5 14" id="KW-0812">Transmembrane</keyword>
<feature type="transmembrane region" description="Helical" evidence="14">
    <location>
        <begin position="217"/>
        <end position="235"/>
    </location>
</feature>
<keyword evidence="16" id="KW-1185">Reference proteome</keyword>
<evidence type="ECO:0000256" key="5">
    <source>
        <dbReference type="ARBA" id="ARBA00022692"/>
    </source>
</evidence>
<evidence type="ECO:0000256" key="9">
    <source>
        <dbReference type="ARBA" id="ARBA00023173"/>
    </source>
</evidence>
<evidence type="ECO:0000256" key="8">
    <source>
        <dbReference type="ARBA" id="ARBA00023136"/>
    </source>
</evidence>
<feature type="compositionally biased region" description="Basic and acidic residues" evidence="13">
    <location>
        <begin position="147"/>
        <end position="156"/>
    </location>
</feature>
<evidence type="ECO:0000256" key="10">
    <source>
        <dbReference type="ARBA" id="ARBA00023180"/>
    </source>
</evidence>
<feature type="compositionally biased region" description="Polar residues" evidence="13">
    <location>
        <begin position="755"/>
        <end position="775"/>
    </location>
</feature>
<keyword evidence="11" id="KW-0868">Chloride</keyword>
<feature type="compositionally biased region" description="Basic and acidic residues" evidence="13">
    <location>
        <begin position="744"/>
        <end position="754"/>
    </location>
</feature>
<feature type="compositionally biased region" description="Polar residues" evidence="13">
    <location>
        <begin position="783"/>
        <end position="805"/>
    </location>
</feature>
<dbReference type="PANTHER" id="PTHR12424">
    <property type="entry name" value="TWEETY-RELATED"/>
    <property type="match status" value="1"/>
</dbReference>
<keyword evidence="9" id="KW-0869">Chloride channel</keyword>
<sequence>MNSSLISTTPVSQPQCPSRLIFWQDDPSFTASPFVPSNMVKWFHERWYRFGRSNDLVNFIINNDDNDSDDGQYRTGLFATTIITGTIIFIWMSLILVYSQRRRHKLPGQKKQQDIYRKIKQKEVLLQYEQDEEENKYFGRPFSKPLPPREPEKPEELVDNNTDPSTEIASSLSPEEQKLRETRIRDYNRDLRRYQSDLVGWNYARAVYKRRINCTRITVVVGCLVVIIGSTLFYIQGAKHLSKAVQDSKVTLTQVQTDTQQEMDRIQGFLDFSQSSNITQILDHTNSYCPLVKPRICRNLLLDEDCDWSGIPHGSLVKSWISTLIQYQTKMSNTMHNLHHDLHSSQVEIDDWVSTLENMELGLTLSTIFVFLLDALCLYILLGVALAWSKRRKVPNCFIWIRSYCLIPLFALVVVVCWIFASTFVLASLTTSDFCHDGPTEKVVALVQRGDGSISPTLRDLIRHFVTSCSNVFVPDIFSSDINQLVQSVRDTKMLQSNIIIFANGDIKDTCGPFSESILSGVASMAEGELCQAASILHETRIHAACSTWNPIFTSLAQDMLCNDAMDAFAWITFSQLVIVFVSMVILTFRVAILPVKYVRWQPRARALSRQVTADLKKISALAQAVSQETLKNTKIEPVYHLGYASSSSSGTSESISDYAEVSTTEPSYYSDSNSLQNPSGTLPLLRPPEIPPKMVDYEEDSSESPKKTESNKTLVSSNQQQAAPIMTQVVLEMEEYESDDVDDEKKPESESLHSETIQPASQQSLISTTASSTPLEKPESYSIHSESVPVSQRSMTSRGGSIDSSVEDVVKPESAIRVLMAKGASVRQKIQSDDSSFEEITFLEDSDFEEATCYSMSSHKRTSDSSMEGSRRSNSNSERKSLVSGHSRRSERYLLSLDDVAEESPLANSLSPKPSTKVPRFAPGNAFMDRLSIDNTTPSNKAAKRPPKQMSLPLEVELGRLNARADTASSLCGSMTDGSKSLSAESESNALEASSTNEQAKLLAESDAGIEPPQNPERKDDTRRSSRSLRNLEEVRNGELTKGGDESFHFSLNLDMETYHSTDFGDFSASEGTNQDTFAAAEYEIIEEVIPPDQISQRNLRRSTSISALSVDLDDPAYTSFTSEELVKDSDAKVSSHSRRTVNGDDKGVDAQLQFQKELLWDTSGMQTKLEDESWNNNDDTTAHATASKHIDISALQQRVDSIRSLGSSSAGLPRAIDSEMLAVVDEAWTEDLRDEKAPSCVPPKAQMRNLVKNLRSKQRSWRADSVRSHGSGQSDQQRKKPWRADSVRSFGSGRPDQLSRLSGGDASMLSLNSDDLMWPSGSTNLSGEFEFRKPKSNRSLVSSPSIAISAATMNEKQFYLDDMGESSDSFGYAVLPSRAIDSEMLAVVDESWRDDVQDQEMPSSQQAKAHMRNLAKKVQPQPQQRNRTQPKDIFLQKRPDSIRSLGMDSFSGSMSGGLSTSLSDDFDNSFDKPKKPMSGLSLVSNSPSIAISAATLNEKQYRLDDMGGSSDSFGQAMLPSRAMDSEMLAVVDETWAEDAQESPSPAKKQLEMLYKLDEKTAPMTQ</sequence>
<evidence type="ECO:0000256" key="11">
    <source>
        <dbReference type="ARBA" id="ARBA00023214"/>
    </source>
</evidence>
<feature type="compositionally biased region" description="Basic and acidic residues" evidence="13">
    <location>
        <begin position="1278"/>
        <end position="1288"/>
    </location>
</feature>
<feature type="region of interest" description="Disordered" evidence="13">
    <location>
        <begin position="137"/>
        <end position="177"/>
    </location>
</feature>
<name>A0AAD2CI81_9STRA</name>
<feature type="transmembrane region" description="Helical" evidence="14">
    <location>
        <begin position="399"/>
        <end position="421"/>
    </location>
</feature>
<keyword evidence="6 14" id="KW-1133">Transmembrane helix</keyword>
<feature type="transmembrane region" description="Helical" evidence="14">
    <location>
        <begin position="361"/>
        <end position="387"/>
    </location>
</feature>
<evidence type="ECO:0000313" key="15">
    <source>
        <dbReference type="EMBL" id="CAJ1934991.1"/>
    </source>
</evidence>
<dbReference type="GO" id="GO:0005886">
    <property type="term" value="C:plasma membrane"/>
    <property type="evidence" value="ECO:0007669"/>
    <property type="project" value="UniProtKB-SubCell"/>
</dbReference>
<dbReference type="PANTHER" id="PTHR12424:SF19">
    <property type="entry name" value="INTEGRASE ZINC-BINDING DOMAIN-CONTAINING PROTEIN"/>
    <property type="match status" value="1"/>
</dbReference>
<keyword evidence="4" id="KW-1003">Cell membrane</keyword>
<evidence type="ECO:0000256" key="6">
    <source>
        <dbReference type="ARBA" id="ARBA00022989"/>
    </source>
</evidence>
<feature type="region of interest" description="Disordered" evidence="13">
    <location>
        <begin position="1397"/>
        <end position="1440"/>
    </location>
</feature>
<evidence type="ECO:0000256" key="13">
    <source>
        <dbReference type="SAM" id="MobiDB-lite"/>
    </source>
</evidence>
<reference evidence="15" key="1">
    <citation type="submission" date="2023-08" db="EMBL/GenBank/DDBJ databases">
        <authorList>
            <person name="Audoor S."/>
            <person name="Bilcke G."/>
        </authorList>
    </citation>
    <scope>NUCLEOTIDE SEQUENCE</scope>
</reference>
<feature type="compositionally biased region" description="Low complexity" evidence="13">
    <location>
        <begin position="865"/>
        <end position="877"/>
    </location>
</feature>
<feature type="compositionally biased region" description="Polar residues" evidence="13">
    <location>
        <begin position="712"/>
        <end position="723"/>
    </location>
</feature>
<feature type="compositionally biased region" description="Basic and acidic residues" evidence="13">
    <location>
        <begin position="1017"/>
        <end position="1044"/>
    </location>
</feature>
<keyword evidence="8 14" id="KW-0472">Membrane</keyword>
<organism evidence="15 16">
    <name type="scientific">Cylindrotheca closterium</name>
    <dbReference type="NCBI Taxonomy" id="2856"/>
    <lineage>
        <taxon>Eukaryota</taxon>
        <taxon>Sar</taxon>
        <taxon>Stramenopiles</taxon>
        <taxon>Ochrophyta</taxon>
        <taxon>Bacillariophyta</taxon>
        <taxon>Bacillariophyceae</taxon>
        <taxon>Bacillariophycidae</taxon>
        <taxon>Bacillariales</taxon>
        <taxon>Bacillariaceae</taxon>
        <taxon>Cylindrotheca</taxon>
    </lineage>
</organism>
<feature type="region of interest" description="Disordered" evidence="13">
    <location>
        <begin position="1256"/>
        <end position="1307"/>
    </location>
</feature>
<dbReference type="GO" id="GO:0005254">
    <property type="term" value="F:chloride channel activity"/>
    <property type="evidence" value="ECO:0007669"/>
    <property type="project" value="UniProtKB-KW"/>
</dbReference>
<feature type="transmembrane region" description="Helical" evidence="14">
    <location>
        <begin position="77"/>
        <end position="98"/>
    </location>
</feature>
<feature type="compositionally biased region" description="Low complexity" evidence="13">
    <location>
        <begin position="980"/>
        <end position="996"/>
    </location>
</feature>
<feature type="compositionally biased region" description="Low complexity" evidence="13">
    <location>
        <begin position="646"/>
        <end position="657"/>
    </location>
</feature>
<evidence type="ECO:0000256" key="14">
    <source>
        <dbReference type="SAM" id="Phobius"/>
    </source>
</evidence>
<evidence type="ECO:0000256" key="4">
    <source>
        <dbReference type="ARBA" id="ARBA00022475"/>
    </source>
</evidence>
<dbReference type="InterPro" id="IPR006990">
    <property type="entry name" value="Tweety"/>
</dbReference>
<dbReference type="EMBL" id="CAKOGP040000435">
    <property type="protein sequence ID" value="CAJ1934991.1"/>
    <property type="molecule type" value="Genomic_DNA"/>
</dbReference>
<evidence type="ECO:0000256" key="7">
    <source>
        <dbReference type="ARBA" id="ARBA00023065"/>
    </source>
</evidence>
<evidence type="ECO:0000256" key="3">
    <source>
        <dbReference type="ARBA" id="ARBA00022448"/>
    </source>
</evidence>
<keyword evidence="7" id="KW-0406">Ion transport</keyword>
<proteinExistence type="inferred from homology"/>
<keyword evidence="10" id="KW-0325">Glycoprotein</keyword>
<gene>
    <name evidence="15" type="ORF">CYCCA115_LOCUS4328</name>
</gene>
<evidence type="ECO:0000256" key="1">
    <source>
        <dbReference type="ARBA" id="ARBA00004651"/>
    </source>
</evidence>
<evidence type="ECO:0000313" key="16">
    <source>
        <dbReference type="Proteomes" id="UP001295423"/>
    </source>
</evidence>
<dbReference type="Proteomes" id="UP001295423">
    <property type="component" value="Unassembled WGS sequence"/>
</dbReference>
<feature type="compositionally biased region" description="Polar residues" evidence="13">
    <location>
        <begin position="662"/>
        <end position="681"/>
    </location>
</feature>
<feature type="region of interest" description="Disordered" evidence="13">
    <location>
        <begin position="971"/>
        <end position="1044"/>
    </location>
</feature>
<accession>A0AAD2CI81</accession>
<dbReference type="GO" id="GO:0034707">
    <property type="term" value="C:chloride channel complex"/>
    <property type="evidence" value="ECO:0007669"/>
    <property type="project" value="UniProtKB-KW"/>
</dbReference>
<comment type="similarity">
    <text evidence="2">Belongs to the tweety family.</text>
</comment>
<feature type="compositionally biased region" description="Polar residues" evidence="13">
    <location>
        <begin position="159"/>
        <end position="174"/>
    </location>
</feature>
<protein>
    <submittedName>
        <fullName evidence="15">Uncharacterized protein</fullName>
    </submittedName>
</protein>
<comment type="subcellular location">
    <subcellularLocation>
        <location evidence="1">Cell membrane</location>
        <topology evidence="1">Multi-pass membrane protein</topology>
    </subcellularLocation>
</comment>